<evidence type="ECO:0000313" key="1">
    <source>
        <dbReference type="EMBL" id="GGV00128.1"/>
    </source>
</evidence>
<dbReference type="EMBL" id="BMRP01000065">
    <property type="protein sequence ID" value="GGV00128.1"/>
    <property type="molecule type" value="Genomic_DNA"/>
</dbReference>
<dbReference type="Proteomes" id="UP000654471">
    <property type="component" value="Unassembled WGS sequence"/>
</dbReference>
<name>A0ABQ2VNF2_9ACTN</name>
<sequence>MALLDTGRDTDVDADAEAAPVQGAGACRGGAYGEAYGGRWVGQHEAELGQLAWAATEPGVDRGGRAARRLTHELLRVADAAPYGGVLRLLADRVTQRSLQAGGFGYTGLDEFGPPFWRCLALGDAARLDLLRRLLPADGPGAAPAPGGPVRPFARPPRVRVHPADDAAAGQESGGWVDACPGTPYAASAEAFRRAGGTARPARTGPAGRSARFLDAVADLLKADPERIQPLLCGWFDDTRRLQVAPAVPREITVAGAAQALLHTYRARALDPLVEVLAATAHPRAAELLDALAEDEPAALCRAVGIRAREERPGGRSAGTAALLRALAAVTRPDLAARAAGLVREYAGRCPDRAARPVAEFVARRLDQGPAAHEALGPLVVELLNGSPAPVRRALAPVLAGAGPYAADALRWALLDVLLAREASDAPPAGGRGRGYDTSVLEALLGAAAEGTARRPEERTRELVHRAGMLLARTPEGAACFDRRLVELGRRVPGFARRVAEWLAAEPGEWASVVGPGACATLAGCRG</sequence>
<evidence type="ECO:0000313" key="2">
    <source>
        <dbReference type="Proteomes" id="UP000654471"/>
    </source>
</evidence>
<comment type="caution">
    <text evidence="1">The sequence shown here is derived from an EMBL/GenBank/DDBJ whole genome shotgun (WGS) entry which is preliminary data.</text>
</comment>
<organism evidence="1 2">
    <name type="scientific">Streptomyces albospinus</name>
    <dbReference type="NCBI Taxonomy" id="285515"/>
    <lineage>
        <taxon>Bacteria</taxon>
        <taxon>Bacillati</taxon>
        <taxon>Actinomycetota</taxon>
        <taxon>Actinomycetes</taxon>
        <taxon>Kitasatosporales</taxon>
        <taxon>Streptomycetaceae</taxon>
        <taxon>Streptomyces</taxon>
    </lineage>
</organism>
<keyword evidence="2" id="KW-1185">Reference proteome</keyword>
<reference evidence="2" key="1">
    <citation type="journal article" date="2019" name="Int. J. Syst. Evol. Microbiol.">
        <title>The Global Catalogue of Microorganisms (GCM) 10K type strain sequencing project: providing services to taxonomists for standard genome sequencing and annotation.</title>
        <authorList>
            <consortium name="The Broad Institute Genomics Platform"/>
            <consortium name="The Broad Institute Genome Sequencing Center for Infectious Disease"/>
            <person name="Wu L."/>
            <person name="Ma J."/>
        </authorList>
    </citation>
    <scope>NUCLEOTIDE SEQUENCE [LARGE SCALE GENOMIC DNA]</scope>
    <source>
        <strain evidence="2">JCM 3399</strain>
    </source>
</reference>
<protein>
    <recommendedName>
        <fullName evidence="3">HEAT repeat domain-containing protein</fullName>
    </recommendedName>
</protein>
<dbReference type="RefSeq" id="WP_189308258.1">
    <property type="nucleotide sequence ID" value="NZ_BMRP01000065.1"/>
</dbReference>
<gene>
    <name evidence="1" type="ORF">GCM10010211_79390</name>
</gene>
<accession>A0ABQ2VNF2</accession>
<evidence type="ECO:0008006" key="3">
    <source>
        <dbReference type="Google" id="ProtNLM"/>
    </source>
</evidence>
<proteinExistence type="predicted"/>